<dbReference type="EMBL" id="GIFC01000077">
    <property type="protein sequence ID" value="MXU82160.1"/>
    <property type="molecule type" value="Transcribed_RNA"/>
</dbReference>
<proteinExistence type="predicted"/>
<accession>A0A6B0U064</accession>
<name>A0A6B0U064_IXORI</name>
<evidence type="ECO:0000313" key="1">
    <source>
        <dbReference type="EMBL" id="MXU82160.1"/>
    </source>
</evidence>
<reference evidence="1" key="1">
    <citation type="submission" date="2019-12" db="EMBL/GenBank/DDBJ databases">
        <title>An insight into the sialome of adult female Ixodes ricinus ticks feeding for 6 days.</title>
        <authorList>
            <person name="Perner J."/>
            <person name="Ribeiro J.M.C."/>
        </authorList>
    </citation>
    <scope>NUCLEOTIDE SEQUENCE</scope>
    <source>
        <strain evidence="1">Semi-engorged</strain>
        <tissue evidence="1">Salivary glands</tissue>
    </source>
</reference>
<dbReference type="AlphaFoldDB" id="A0A6B0U064"/>
<protein>
    <submittedName>
        <fullName evidence="1">Uncharacterized protein</fullName>
    </submittedName>
</protein>
<sequence length="66" mass="7221">MATIRPLYLNNGRLLVCAPQLCVGLTVCVTCKTASCCLVSLLTKFFFCGISRYWLAIHVGAVLTRP</sequence>
<organism evidence="1">
    <name type="scientific">Ixodes ricinus</name>
    <name type="common">Common tick</name>
    <name type="synonym">Acarus ricinus</name>
    <dbReference type="NCBI Taxonomy" id="34613"/>
    <lineage>
        <taxon>Eukaryota</taxon>
        <taxon>Metazoa</taxon>
        <taxon>Ecdysozoa</taxon>
        <taxon>Arthropoda</taxon>
        <taxon>Chelicerata</taxon>
        <taxon>Arachnida</taxon>
        <taxon>Acari</taxon>
        <taxon>Parasitiformes</taxon>
        <taxon>Ixodida</taxon>
        <taxon>Ixodoidea</taxon>
        <taxon>Ixodidae</taxon>
        <taxon>Ixodinae</taxon>
        <taxon>Ixodes</taxon>
    </lineage>
</organism>